<dbReference type="AlphaFoldDB" id="A0A3B3HKH2"/>
<proteinExistence type="predicted"/>
<dbReference type="Proteomes" id="UP000001038">
    <property type="component" value="Chromosome 9"/>
</dbReference>
<reference evidence="1" key="2">
    <citation type="submission" date="2025-08" db="UniProtKB">
        <authorList>
            <consortium name="Ensembl"/>
        </authorList>
    </citation>
    <scope>IDENTIFICATION</scope>
    <source>
        <strain evidence="1">Hd-rR</strain>
    </source>
</reference>
<keyword evidence="2" id="KW-1185">Reference proteome</keyword>
<evidence type="ECO:0000313" key="2">
    <source>
        <dbReference type="Proteomes" id="UP000001038"/>
    </source>
</evidence>
<protein>
    <submittedName>
        <fullName evidence="1">Uncharacterized protein</fullName>
    </submittedName>
</protein>
<organism evidence="1 2">
    <name type="scientific">Oryzias latipes</name>
    <name type="common">Japanese rice fish</name>
    <name type="synonym">Japanese killifish</name>
    <dbReference type="NCBI Taxonomy" id="8090"/>
    <lineage>
        <taxon>Eukaryota</taxon>
        <taxon>Metazoa</taxon>
        <taxon>Chordata</taxon>
        <taxon>Craniata</taxon>
        <taxon>Vertebrata</taxon>
        <taxon>Euteleostomi</taxon>
        <taxon>Actinopterygii</taxon>
        <taxon>Neopterygii</taxon>
        <taxon>Teleostei</taxon>
        <taxon>Neoteleostei</taxon>
        <taxon>Acanthomorphata</taxon>
        <taxon>Ovalentaria</taxon>
        <taxon>Atherinomorphae</taxon>
        <taxon>Beloniformes</taxon>
        <taxon>Adrianichthyidae</taxon>
        <taxon>Oryziinae</taxon>
        <taxon>Oryzias</taxon>
    </lineage>
</organism>
<reference evidence="1" key="3">
    <citation type="submission" date="2025-09" db="UniProtKB">
        <authorList>
            <consortium name="Ensembl"/>
        </authorList>
    </citation>
    <scope>IDENTIFICATION</scope>
    <source>
        <strain evidence="1">Hd-rR</strain>
    </source>
</reference>
<sequence length="49" mass="5388">MASLGSADRRAFALKINRYIFLANGFARVMLLLTGCPQSCGGNLFFDFL</sequence>
<reference evidence="1 2" key="1">
    <citation type="journal article" date="2007" name="Nature">
        <title>The medaka draft genome and insights into vertebrate genome evolution.</title>
        <authorList>
            <person name="Kasahara M."/>
            <person name="Naruse K."/>
            <person name="Sasaki S."/>
            <person name="Nakatani Y."/>
            <person name="Qu W."/>
            <person name="Ahsan B."/>
            <person name="Yamada T."/>
            <person name="Nagayasu Y."/>
            <person name="Doi K."/>
            <person name="Kasai Y."/>
            <person name="Jindo T."/>
            <person name="Kobayashi D."/>
            <person name="Shimada A."/>
            <person name="Toyoda A."/>
            <person name="Kuroki Y."/>
            <person name="Fujiyama A."/>
            <person name="Sasaki T."/>
            <person name="Shimizu A."/>
            <person name="Asakawa S."/>
            <person name="Shimizu N."/>
            <person name="Hashimoto S."/>
            <person name="Yang J."/>
            <person name="Lee Y."/>
            <person name="Matsushima K."/>
            <person name="Sugano S."/>
            <person name="Sakaizumi M."/>
            <person name="Narita T."/>
            <person name="Ohishi K."/>
            <person name="Haga S."/>
            <person name="Ohta F."/>
            <person name="Nomoto H."/>
            <person name="Nogata K."/>
            <person name="Morishita T."/>
            <person name="Endo T."/>
            <person name="Shin-I T."/>
            <person name="Takeda H."/>
            <person name="Morishita S."/>
            <person name="Kohara Y."/>
        </authorList>
    </citation>
    <scope>NUCLEOTIDE SEQUENCE [LARGE SCALE GENOMIC DNA]</scope>
    <source>
        <strain evidence="1 2">Hd-rR</strain>
    </source>
</reference>
<name>A0A3B3HKH2_ORYLA</name>
<accession>A0A3B3HKH2</accession>
<dbReference type="GeneTree" id="ENSGT00940000178985"/>
<evidence type="ECO:0000313" key="1">
    <source>
        <dbReference type="Ensembl" id="ENSORLP00000032207.1"/>
    </source>
</evidence>
<dbReference type="InParanoid" id="A0A3B3HKH2"/>
<dbReference type="Ensembl" id="ENSORLT00000044772.1">
    <property type="protein sequence ID" value="ENSORLP00000032207.1"/>
    <property type="gene ID" value="ENSORLG00000029734.1"/>
</dbReference>
<dbReference type="Bgee" id="ENSORLG00000029734">
    <property type="expression patterns" value="Expressed in ovary and 12 other cell types or tissues"/>
</dbReference>